<dbReference type="KEGG" id="pvp:105301092"/>
<dbReference type="GO" id="GO:0008236">
    <property type="term" value="F:serine-type peptidase activity"/>
    <property type="evidence" value="ECO:0007669"/>
    <property type="project" value="UniProtKB-KW"/>
</dbReference>
<evidence type="ECO:0000256" key="4">
    <source>
        <dbReference type="ARBA" id="ARBA00022438"/>
    </source>
</evidence>
<gene>
    <name evidence="11" type="primary">LOC105301092</name>
</gene>
<dbReference type="PANTHER" id="PTHR11731:SF109">
    <property type="entry name" value="DIPEPTIDYL PEPTIDASE 9"/>
    <property type="match status" value="1"/>
</dbReference>
<dbReference type="InterPro" id="IPR050278">
    <property type="entry name" value="Serine_Prot_S9B/DPPIV"/>
</dbReference>
<evidence type="ECO:0000313" key="10">
    <source>
        <dbReference type="Proteomes" id="UP000515202"/>
    </source>
</evidence>
<name>A0A6P6D3P2_PTEVA</name>
<proteinExistence type="inferred from homology"/>
<dbReference type="Gene3D" id="2.140.10.30">
    <property type="entry name" value="Dipeptidylpeptidase IV, N-terminal domain"/>
    <property type="match status" value="1"/>
</dbReference>
<keyword evidence="5" id="KW-0645">Protease</keyword>
<dbReference type="Proteomes" id="UP000515202">
    <property type="component" value="Unplaced"/>
</dbReference>
<reference evidence="11" key="1">
    <citation type="submission" date="2025-08" db="UniProtKB">
        <authorList>
            <consortium name="RefSeq"/>
        </authorList>
    </citation>
    <scope>IDENTIFICATION</scope>
    <source>
        <tissue evidence="11">Kidney</tissue>
    </source>
</reference>
<dbReference type="Pfam" id="PF19520">
    <property type="entry name" value="Dpp_8_9_N"/>
    <property type="match status" value="1"/>
</dbReference>
<evidence type="ECO:0000256" key="6">
    <source>
        <dbReference type="ARBA" id="ARBA00022801"/>
    </source>
</evidence>
<evidence type="ECO:0000256" key="3">
    <source>
        <dbReference type="ARBA" id="ARBA00012062"/>
    </source>
</evidence>
<dbReference type="GO" id="GO:0004177">
    <property type="term" value="F:aminopeptidase activity"/>
    <property type="evidence" value="ECO:0007669"/>
    <property type="project" value="UniProtKB-KW"/>
</dbReference>
<dbReference type="SUPFAM" id="SSF53474">
    <property type="entry name" value="alpha/beta-Hydrolases"/>
    <property type="match status" value="1"/>
</dbReference>
<dbReference type="RefSeq" id="XP_023394359.1">
    <property type="nucleotide sequence ID" value="XM_023538591.1"/>
</dbReference>
<dbReference type="AlphaFoldDB" id="A0A6P6D3P2"/>
<dbReference type="SUPFAM" id="SSF82171">
    <property type="entry name" value="DPP6 N-terminal domain-like"/>
    <property type="match status" value="1"/>
</dbReference>
<evidence type="ECO:0000256" key="2">
    <source>
        <dbReference type="ARBA" id="ARBA00010036"/>
    </source>
</evidence>
<accession>A0A6P6D3P2</accession>
<dbReference type="GeneID" id="105301092"/>
<dbReference type="Gene3D" id="3.40.50.1820">
    <property type="entry name" value="alpha/beta hydrolase"/>
    <property type="match status" value="1"/>
</dbReference>
<dbReference type="OrthoDB" id="16520at2759"/>
<dbReference type="GO" id="GO:0008239">
    <property type="term" value="F:dipeptidyl-peptidase activity"/>
    <property type="evidence" value="ECO:0007669"/>
    <property type="project" value="UniProtKB-EC"/>
</dbReference>
<dbReference type="FunFam" id="2.140.10.30:FF:000002">
    <property type="entry name" value="Dipeptidyl peptidase 8-like isoform"/>
    <property type="match status" value="1"/>
</dbReference>
<keyword evidence="7" id="KW-0720">Serine protease</keyword>
<protein>
    <recommendedName>
        <fullName evidence="3">dipeptidyl-peptidase IV</fullName>
        <ecNumber evidence="3">3.4.14.5</ecNumber>
    </recommendedName>
</protein>
<dbReference type="PANTHER" id="PTHR11731">
    <property type="entry name" value="PROTEASE FAMILY S9B,C DIPEPTIDYL-PEPTIDASE IV-RELATED"/>
    <property type="match status" value="1"/>
</dbReference>
<dbReference type="InterPro" id="IPR029058">
    <property type="entry name" value="AB_hydrolase_fold"/>
</dbReference>
<evidence type="ECO:0000256" key="1">
    <source>
        <dbReference type="ARBA" id="ARBA00001257"/>
    </source>
</evidence>
<keyword evidence="6" id="KW-0378">Hydrolase</keyword>
<organism evidence="10 11">
    <name type="scientific">Pteropus vampyrus</name>
    <name type="common">Large flying fox</name>
    <dbReference type="NCBI Taxonomy" id="132908"/>
    <lineage>
        <taxon>Eukaryota</taxon>
        <taxon>Metazoa</taxon>
        <taxon>Chordata</taxon>
        <taxon>Craniata</taxon>
        <taxon>Vertebrata</taxon>
        <taxon>Euteleostomi</taxon>
        <taxon>Mammalia</taxon>
        <taxon>Eutheria</taxon>
        <taxon>Laurasiatheria</taxon>
        <taxon>Chiroptera</taxon>
        <taxon>Yinpterochiroptera</taxon>
        <taxon>Pteropodoidea</taxon>
        <taxon>Pteropodidae</taxon>
        <taxon>Pteropodinae</taxon>
        <taxon>Pteropus</taxon>
    </lineage>
</organism>
<dbReference type="Pfam" id="PF00930">
    <property type="entry name" value="DPPIV_N"/>
    <property type="match status" value="1"/>
</dbReference>
<feature type="domain" description="Dipeptidylpeptidase IV N-terminal" evidence="8">
    <location>
        <begin position="177"/>
        <end position="394"/>
    </location>
</feature>
<evidence type="ECO:0000259" key="9">
    <source>
        <dbReference type="Pfam" id="PF19520"/>
    </source>
</evidence>
<sequence>MRTVKKLRLDNSNAGSWRSFSLNSEGAERMATGAPVSDRGDRGDAVEMEEPATRFQVQKHSWEGLRAIIHGSRRSSGMVVSKAPHDFQFVQKTDESGPHSHRLYYLGMPYGSRENSLLYSEIPKKVRKEALLLLSWKQMLDHFQATPHHGVYSREEELLRERKRLGVFGITSYDFHSESGLFLFQASNSLFHCRDGGRNGFMVSPMKPLEIKTQCSGPRMDPKICPADPAFFSFINSSDLWVANIETGEERRLTFCHRGLSNVLEDPKSAGVATFVIQEEFDRFTGYWWCPTASWDGSEGRKTLRILYEEVDESEVEVIHVPSPALEERKTDSYRYPRTGSKNPKIALKLAEFQTDSQGKIVLTQEKELVQPFSTLFPRVEYIARAGWTRDGKYCVPSCVPSSHFLSRGSRFLSHEFKCAIKEEIALTSGEWEVLARHGSKHSCSMSQNFDMFISHYSSVGTPPCVHVYKLSGPDDDPLHKQPRFWASMMEAASCPPDYVPPEIFHFHTRSDVRLYGMIYKPHAVQPGKKHPTVLFVYGGPQVGAGPAPHAPSLHARTGLQGLLPFCLWVSAHLIPLDSHPSFTC</sequence>
<evidence type="ECO:0000259" key="8">
    <source>
        <dbReference type="Pfam" id="PF00930"/>
    </source>
</evidence>
<evidence type="ECO:0000256" key="7">
    <source>
        <dbReference type="ARBA" id="ARBA00022825"/>
    </source>
</evidence>
<evidence type="ECO:0000313" key="11">
    <source>
        <dbReference type="RefSeq" id="XP_023394359.1"/>
    </source>
</evidence>
<dbReference type="GO" id="GO:0006508">
    <property type="term" value="P:proteolysis"/>
    <property type="evidence" value="ECO:0007669"/>
    <property type="project" value="UniProtKB-KW"/>
</dbReference>
<dbReference type="InterPro" id="IPR045785">
    <property type="entry name" value="Dpp_8/9_N"/>
</dbReference>
<dbReference type="EC" id="3.4.14.5" evidence="3"/>
<evidence type="ECO:0000256" key="5">
    <source>
        <dbReference type="ARBA" id="ARBA00022670"/>
    </source>
</evidence>
<comment type="similarity">
    <text evidence="2">Belongs to the peptidase S9B family. DPPIV subfamily.</text>
</comment>
<dbReference type="InterPro" id="IPR002469">
    <property type="entry name" value="Peptidase_S9B_N"/>
</dbReference>
<keyword evidence="10" id="KW-1185">Reference proteome</keyword>
<keyword evidence="4" id="KW-0031">Aminopeptidase</keyword>
<feature type="domain" description="Dipeptidyl peptidase 8 /9 ,N-terminal" evidence="9">
    <location>
        <begin position="37"/>
        <end position="166"/>
    </location>
</feature>
<comment type="catalytic activity">
    <reaction evidence="1">
        <text>Release of an N-terminal dipeptide, Xaa-Yaa-|-Zaa-, from a polypeptide, preferentially when Yaa is Pro, provided Zaa is neither Pro nor hydroxyproline.</text>
        <dbReference type="EC" id="3.4.14.5"/>
    </reaction>
</comment>